<evidence type="ECO:0000313" key="4">
    <source>
        <dbReference type="Proteomes" id="UP000446768"/>
    </source>
</evidence>
<dbReference type="GO" id="GO:0000160">
    <property type="term" value="P:phosphorelay signal transduction system"/>
    <property type="evidence" value="ECO:0007669"/>
    <property type="project" value="InterPro"/>
</dbReference>
<name>A0A7X2LUE3_9BURK</name>
<gene>
    <name evidence="3" type="ORF">GJ700_21630</name>
</gene>
<comment type="caution">
    <text evidence="1">Lacks conserved residue(s) required for the propagation of feature annotation.</text>
</comment>
<dbReference type="AlphaFoldDB" id="A0A7X2LUE3"/>
<dbReference type="InterPro" id="IPR001789">
    <property type="entry name" value="Sig_transdc_resp-reg_receiver"/>
</dbReference>
<dbReference type="SUPFAM" id="SSF52172">
    <property type="entry name" value="CheY-like"/>
    <property type="match status" value="1"/>
</dbReference>
<evidence type="ECO:0000256" key="1">
    <source>
        <dbReference type="PROSITE-ProRule" id="PRU00169"/>
    </source>
</evidence>
<dbReference type="Proteomes" id="UP000446768">
    <property type="component" value="Unassembled WGS sequence"/>
</dbReference>
<protein>
    <submittedName>
        <fullName evidence="3">Response regulator</fullName>
    </submittedName>
</protein>
<evidence type="ECO:0000259" key="2">
    <source>
        <dbReference type="PROSITE" id="PS50110"/>
    </source>
</evidence>
<dbReference type="Gene3D" id="3.40.50.2300">
    <property type="match status" value="1"/>
</dbReference>
<evidence type="ECO:0000313" key="3">
    <source>
        <dbReference type="EMBL" id="MRV74311.1"/>
    </source>
</evidence>
<dbReference type="EMBL" id="WKJJ01000014">
    <property type="protein sequence ID" value="MRV74311.1"/>
    <property type="molecule type" value="Genomic_DNA"/>
</dbReference>
<reference evidence="3 4" key="1">
    <citation type="submission" date="2019-11" db="EMBL/GenBank/DDBJ databases">
        <title>Novel species isolated from a subtropical stream in China.</title>
        <authorList>
            <person name="Lu H."/>
        </authorList>
    </citation>
    <scope>NUCLEOTIDE SEQUENCE [LARGE SCALE GENOMIC DNA]</scope>
    <source>
        <strain evidence="3 4">FT92W</strain>
    </source>
</reference>
<comment type="caution">
    <text evidence="3">The sequence shown here is derived from an EMBL/GenBank/DDBJ whole genome shotgun (WGS) entry which is preliminary data.</text>
</comment>
<feature type="domain" description="Response regulatory" evidence="2">
    <location>
        <begin position="10"/>
        <end position="130"/>
    </location>
</feature>
<sequence>MSGHKPQDSHVLLVEPQAMLRRTVALTARSLGMAQIHEAASMTLARQILRQRPFDGAIIAIDDGGAVHDLALLDQVRSGDTASSPRMPIAVMADNCTGDQLAELKERQVARVIVKPFRARILLEALASLAQHKPG</sequence>
<organism evidence="3 4">
    <name type="scientific">Pseudoduganella rivuli</name>
    <dbReference type="NCBI Taxonomy" id="2666085"/>
    <lineage>
        <taxon>Bacteria</taxon>
        <taxon>Pseudomonadati</taxon>
        <taxon>Pseudomonadota</taxon>
        <taxon>Betaproteobacteria</taxon>
        <taxon>Burkholderiales</taxon>
        <taxon>Oxalobacteraceae</taxon>
        <taxon>Telluria group</taxon>
        <taxon>Pseudoduganella</taxon>
    </lineage>
</organism>
<proteinExistence type="predicted"/>
<accession>A0A7X2LUE3</accession>
<dbReference type="InterPro" id="IPR011006">
    <property type="entry name" value="CheY-like_superfamily"/>
</dbReference>
<dbReference type="PROSITE" id="PS50110">
    <property type="entry name" value="RESPONSE_REGULATORY"/>
    <property type="match status" value="1"/>
</dbReference>
<dbReference type="SMART" id="SM00448">
    <property type="entry name" value="REC"/>
    <property type="match status" value="1"/>
</dbReference>
<dbReference type="RefSeq" id="WP_154377769.1">
    <property type="nucleotide sequence ID" value="NZ_WKJJ01000014.1"/>
</dbReference>
<keyword evidence="4" id="KW-1185">Reference proteome</keyword>